<accession>A0ABX8EKX2</accession>
<dbReference type="RefSeq" id="WP_214056585.1">
    <property type="nucleotide sequence ID" value="NZ_BAAAHS010000302.1"/>
</dbReference>
<organism evidence="1 2">
    <name type="scientific">Nocardioides aquaticus</name>
    <dbReference type="NCBI Taxonomy" id="160826"/>
    <lineage>
        <taxon>Bacteria</taxon>
        <taxon>Bacillati</taxon>
        <taxon>Actinomycetota</taxon>
        <taxon>Actinomycetes</taxon>
        <taxon>Propionibacteriales</taxon>
        <taxon>Nocardioidaceae</taxon>
        <taxon>Nocardioides</taxon>
    </lineage>
</organism>
<dbReference type="Proteomes" id="UP000679307">
    <property type="component" value="Chromosome"/>
</dbReference>
<keyword evidence="2" id="KW-1185">Reference proteome</keyword>
<evidence type="ECO:0000313" key="2">
    <source>
        <dbReference type="Proteomes" id="UP000679307"/>
    </source>
</evidence>
<dbReference type="EMBL" id="CP075371">
    <property type="protein sequence ID" value="QVT81174.1"/>
    <property type="molecule type" value="Genomic_DNA"/>
</dbReference>
<protein>
    <submittedName>
        <fullName evidence="1">Uncharacterized protein</fullName>
    </submittedName>
</protein>
<evidence type="ECO:0000313" key="1">
    <source>
        <dbReference type="EMBL" id="QVT81174.1"/>
    </source>
</evidence>
<proteinExistence type="predicted"/>
<name>A0ABX8EKX2_9ACTN</name>
<sequence>MMEQPKGEIAGFPTVEAVDVTPELAETWLARNPNNRNLRKAVVDSYARDMQAGRWALNGGTL</sequence>
<reference evidence="1 2" key="1">
    <citation type="submission" date="2021-05" db="EMBL/GenBank/DDBJ databases">
        <title>Complete genome of Nocardioides aquaticus KCTC 9944T isolated from meromictic and hypersaline Ekho Lake, Antarctica.</title>
        <authorList>
            <person name="Hwang K."/>
            <person name="Kim K.M."/>
            <person name="Choe H."/>
        </authorList>
    </citation>
    <scope>NUCLEOTIDE SEQUENCE [LARGE SCALE GENOMIC DNA]</scope>
    <source>
        <strain evidence="1 2">KCTC 9944</strain>
    </source>
</reference>
<gene>
    <name evidence="1" type="ORF">ENKNEFLB_03582</name>
</gene>